<accession>A0A0E9PUA2</accession>
<proteinExistence type="predicted"/>
<dbReference type="AlphaFoldDB" id="A0A0E9PUA2"/>
<dbReference type="EMBL" id="GBXM01101149">
    <property type="protein sequence ID" value="JAH07428.1"/>
    <property type="molecule type" value="Transcribed_RNA"/>
</dbReference>
<evidence type="ECO:0000313" key="1">
    <source>
        <dbReference type="EMBL" id="JAH07428.1"/>
    </source>
</evidence>
<protein>
    <submittedName>
        <fullName evidence="1">Uncharacterized protein</fullName>
    </submittedName>
</protein>
<name>A0A0E9PUA2_ANGAN</name>
<reference evidence="1" key="2">
    <citation type="journal article" date="2015" name="Fish Shellfish Immunol.">
        <title>Early steps in the European eel (Anguilla anguilla)-Vibrio vulnificus interaction in the gills: Role of the RtxA13 toxin.</title>
        <authorList>
            <person name="Callol A."/>
            <person name="Pajuelo D."/>
            <person name="Ebbesson L."/>
            <person name="Teles M."/>
            <person name="MacKenzie S."/>
            <person name="Amaro C."/>
        </authorList>
    </citation>
    <scope>NUCLEOTIDE SEQUENCE</scope>
</reference>
<organism evidence="1">
    <name type="scientific">Anguilla anguilla</name>
    <name type="common">European freshwater eel</name>
    <name type="synonym">Muraena anguilla</name>
    <dbReference type="NCBI Taxonomy" id="7936"/>
    <lineage>
        <taxon>Eukaryota</taxon>
        <taxon>Metazoa</taxon>
        <taxon>Chordata</taxon>
        <taxon>Craniata</taxon>
        <taxon>Vertebrata</taxon>
        <taxon>Euteleostomi</taxon>
        <taxon>Actinopterygii</taxon>
        <taxon>Neopterygii</taxon>
        <taxon>Teleostei</taxon>
        <taxon>Anguilliformes</taxon>
        <taxon>Anguillidae</taxon>
        <taxon>Anguilla</taxon>
    </lineage>
</organism>
<sequence>MVNRIYCKNKHTHKHKKLHSAKRTVTEPSRIAIIYYS</sequence>
<reference evidence="1" key="1">
    <citation type="submission" date="2014-11" db="EMBL/GenBank/DDBJ databases">
        <authorList>
            <person name="Amaro Gonzalez C."/>
        </authorList>
    </citation>
    <scope>NUCLEOTIDE SEQUENCE</scope>
</reference>